<organism evidence="2 3">
    <name type="scientific">Natrinema halophilum</name>
    <dbReference type="NCBI Taxonomy" id="1699371"/>
    <lineage>
        <taxon>Archaea</taxon>
        <taxon>Methanobacteriati</taxon>
        <taxon>Methanobacteriota</taxon>
        <taxon>Stenosarchaea group</taxon>
        <taxon>Halobacteria</taxon>
        <taxon>Halobacteriales</taxon>
        <taxon>Natrialbaceae</taxon>
        <taxon>Natrinema</taxon>
    </lineage>
</organism>
<evidence type="ECO:0000256" key="1">
    <source>
        <dbReference type="SAM" id="Phobius"/>
    </source>
</evidence>
<evidence type="ECO:0000313" key="3">
    <source>
        <dbReference type="Proteomes" id="UP000509241"/>
    </source>
</evidence>
<dbReference type="AlphaFoldDB" id="A0A7D5GT50"/>
<feature type="transmembrane region" description="Helical" evidence="1">
    <location>
        <begin position="23"/>
        <end position="43"/>
    </location>
</feature>
<accession>A0A7D5GT50</accession>
<sequence length="296" mass="32162">MNGGGSIDSPLTADRPSETRDSAFRLAFGGYIGALVGGFVLVWTAFMDASVVAVAGVAVSGFLGGFFVGIGIGRLDGRLADRLGSRWHQRVTVLFSVVPFSIAAGAAALGGVEPRVGVAALASTVAVTVAGWVAVRLAETCYVDSITDDDPVATWQWEPPGNTWLYGIFVVVWLLDGVKYAVSGRWMASIAVAGFAISWLCIAVDEGVWQFERMGATPAIRVHEAGLVIQRPFRRSIVLWEDVSHVRLRDDELVFDRGFFDVRFDRDEVADLEAVQTDIERILERVQIDGFRLLPR</sequence>
<proteinExistence type="predicted"/>
<dbReference type="Proteomes" id="UP000509241">
    <property type="component" value="Chromosome"/>
</dbReference>
<reference evidence="2 3" key="1">
    <citation type="submission" date="2020-07" db="EMBL/GenBank/DDBJ databases">
        <authorList>
            <person name="Cui H."/>
        </authorList>
    </citation>
    <scope>NUCLEOTIDE SEQUENCE [LARGE SCALE GENOMIC DNA]</scope>
    <source>
        <strain evidence="2 3">YPL8</strain>
    </source>
</reference>
<feature type="transmembrane region" description="Helical" evidence="1">
    <location>
        <begin position="116"/>
        <end position="135"/>
    </location>
</feature>
<feature type="transmembrane region" description="Helical" evidence="1">
    <location>
        <begin position="91"/>
        <end position="110"/>
    </location>
</feature>
<gene>
    <name evidence="2" type="ORF">HYG82_13540</name>
</gene>
<dbReference type="OrthoDB" id="170115at2157"/>
<name>A0A7D5GT50_9EURY</name>
<protein>
    <recommendedName>
        <fullName evidence="4">PH domain-containing protein</fullName>
    </recommendedName>
</protein>
<keyword evidence="1" id="KW-1133">Transmembrane helix</keyword>
<feature type="transmembrane region" description="Helical" evidence="1">
    <location>
        <begin position="49"/>
        <end position="70"/>
    </location>
</feature>
<feature type="transmembrane region" description="Helical" evidence="1">
    <location>
        <begin position="163"/>
        <end position="180"/>
    </location>
</feature>
<feature type="transmembrane region" description="Helical" evidence="1">
    <location>
        <begin position="186"/>
        <end position="204"/>
    </location>
</feature>
<keyword evidence="3" id="KW-1185">Reference proteome</keyword>
<evidence type="ECO:0000313" key="2">
    <source>
        <dbReference type="EMBL" id="QLG49809.1"/>
    </source>
</evidence>
<evidence type="ECO:0008006" key="4">
    <source>
        <dbReference type="Google" id="ProtNLM"/>
    </source>
</evidence>
<dbReference type="KEGG" id="haly:HYG82_13540"/>
<keyword evidence="1" id="KW-0812">Transmembrane</keyword>
<keyword evidence="1" id="KW-0472">Membrane</keyword>
<dbReference type="EMBL" id="CP058601">
    <property type="protein sequence ID" value="QLG49809.1"/>
    <property type="molecule type" value="Genomic_DNA"/>
</dbReference>